<dbReference type="EMBL" id="JAWNGG020000065">
    <property type="protein sequence ID" value="KAK9304171.1"/>
    <property type="molecule type" value="Genomic_DNA"/>
</dbReference>
<gene>
    <name evidence="2" type="ORF">QLX08_004335</name>
</gene>
<proteinExistence type="predicted"/>
<feature type="transmembrane region" description="Helical" evidence="1">
    <location>
        <begin position="87"/>
        <end position="109"/>
    </location>
</feature>
<organism evidence="2 3">
    <name type="scientific">Tetragonisca angustula</name>
    <dbReference type="NCBI Taxonomy" id="166442"/>
    <lineage>
        <taxon>Eukaryota</taxon>
        <taxon>Metazoa</taxon>
        <taxon>Ecdysozoa</taxon>
        <taxon>Arthropoda</taxon>
        <taxon>Hexapoda</taxon>
        <taxon>Insecta</taxon>
        <taxon>Pterygota</taxon>
        <taxon>Neoptera</taxon>
        <taxon>Endopterygota</taxon>
        <taxon>Hymenoptera</taxon>
        <taxon>Apocrita</taxon>
        <taxon>Aculeata</taxon>
        <taxon>Apoidea</taxon>
        <taxon>Anthophila</taxon>
        <taxon>Apidae</taxon>
        <taxon>Tetragonisca</taxon>
    </lineage>
</organism>
<evidence type="ECO:0000313" key="3">
    <source>
        <dbReference type="Proteomes" id="UP001432146"/>
    </source>
</evidence>
<evidence type="ECO:0000256" key="1">
    <source>
        <dbReference type="SAM" id="Phobius"/>
    </source>
</evidence>
<reference evidence="2 3" key="1">
    <citation type="submission" date="2024-05" db="EMBL/GenBank/DDBJ databases">
        <title>The nuclear and mitochondrial genome assemblies of Tetragonisca angustula (Apidae: Meliponini), a tiny yet remarkable pollinator in the Neotropics.</title>
        <authorList>
            <person name="Ferrari R."/>
            <person name="Ricardo P.C."/>
            <person name="Dias F.C."/>
            <person name="Araujo N.S."/>
            <person name="Soares D.O."/>
            <person name="Zhou Q.-S."/>
            <person name="Zhu C.-D."/>
            <person name="Coutinho L."/>
            <person name="Airas M.C."/>
            <person name="Batista T.M."/>
        </authorList>
    </citation>
    <scope>NUCLEOTIDE SEQUENCE [LARGE SCALE GENOMIC DNA]</scope>
    <source>
        <strain evidence="2">ASF017062</strain>
        <tissue evidence="2">Abdomen</tissue>
    </source>
</reference>
<keyword evidence="3" id="KW-1185">Reference proteome</keyword>
<accession>A0AAW1A330</accession>
<dbReference type="AlphaFoldDB" id="A0AAW1A330"/>
<keyword evidence="1" id="KW-0472">Membrane</keyword>
<evidence type="ECO:0000313" key="2">
    <source>
        <dbReference type="EMBL" id="KAK9304171.1"/>
    </source>
</evidence>
<name>A0AAW1A330_9HYME</name>
<comment type="caution">
    <text evidence="2">The sequence shown here is derived from an EMBL/GenBank/DDBJ whole genome shotgun (WGS) entry which is preliminary data.</text>
</comment>
<sequence length="155" mass="17609">MSFFYETIPYFSSSFGGSGRRLGRDIANLVRVYKLDNVGLVTRVNGPGRASEVVPKGGPEPREWWSRCKKNVCVGCPVRLKSVDCMFANVFLLAYVVFCVYHSVLNFIYEDISLQFEERITNSLIPSSHFVFVFYYILEEWISGSACVLSRNCSS</sequence>
<protein>
    <submittedName>
        <fullName evidence="2">Uncharacterized protein</fullName>
    </submittedName>
</protein>
<keyword evidence="1" id="KW-1133">Transmembrane helix</keyword>
<keyword evidence="1" id="KW-0812">Transmembrane</keyword>
<dbReference type="Proteomes" id="UP001432146">
    <property type="component" value="Unassembled WGS sequence"/>
</dbReference>